<dbReference type="OrthoDB" id="185373at2759"/>
<dbReference type="NCBIfam" id="TIGR00756">
    <property type="entry name" value="PPR"/>
    <property type="match status" value="2"/>
</dbReference>
<dbReference type="InterPro" id="IPR002885">
    <property type="entry name" value="PPR_rpt"/>
</dbReference>
<dbReference type="Proteomes" id="UP000604825">
    <property type="component" value="Unassembled WGS sequence"/>
</dbReference>
<dbReference type="EMBL" id="CAJGYO010000006">
    <property type="protein sequence ID" value="CAD6236464.1"/>
    <property type="molecule type" value="Genomic_DNA"/>
</dbReference>
<feature type="repeat" description="PPR" evidence="4">
    <location>
        <begin position="257"/>
        <end position="291"/>
    </location>
</feature>
<dbReference type="Pfam" id="PF13041">
    <property type="entry name" value="PPR_2"/>
    <property type="match status" value="1"/>
</dbReference>
<feature type="region of interest" description="Disordered" evidence="5">
    <location>
        <begin position="1"/>
        <end position="32"/>
    </location>
</feature>
<organism evidence="6 7">
    <name type="scientific">Miscanthus lutarioriparius</name>
    <dbReference type="NCBI Taxonomy" id="422564"/>
    <lineage>
        <taxon>Eukaryota</taxon>
        <taxon>Viridiplantae</taxon>
        <taxon>Streptophyta</taxon>
        <taxon>Embryophyta</taxon>
        <taxon>Tracheophyta</taxon>
        <taxon>Spermatophyta</taxon>
        <taxon>Magnoliopsida</taxon>
        <taxon>Liliopsida</taxon>
        <taxon>Poales</taxon>
        <taxon>Poaceae</taxon>
        <taxon>PACMAD clade</taxon>
        <taxon>Panicoideae</taxon>
        <taxon>Andropogonodae</taxon>
        <taxon>Andropogoneae</taxon>
        <taxon>Saccharinae</taxon>
        <taxon>Miscanthus</taxon>
    </lineage>
</organism>
<evidence type="ECO:0000256" key="1">
    <source>
        <dbReference type="ARBA" id="ARBA00007626"/>
    </source>
</evidence>
<evidence type="ECO:0008006" key="8">
    <source>
        <dbReference type="Google" id="ProtNLM"/>
    </source>
</evidence>
<evidence type="ECO:0000256" key="4">
    <source>
        <dbReference type="PROSITE-ProRule" id="PRU00708"/>
    </source>
</evidence>
<accession>A0A811PB04</accession>
<name>A0A811PB04_9POAL</name>
<reference evidence="6" key="1">
    <citation type="submission" date="2020-10" db="EMBL/GenBank/DDBJ databases">
        <authorList>
            <person name="Han B."/>
            <person name="Lu T."/>
            <person name="Zhao Q."/>
            <person name="Huang X."/>
            <person name="Zhao Y."/>
        </authorList>
    </citation>
    <scope>NUCLEOTIDE SEQUENCE</scope>
</reference>
<feature type="repeat" description="PPR" evidence="4">
    <location>
        <begin position="222"/>
        <end position="256"/>
    </location>
</feature>
<dbReference type="PANTHER" id="PTHR47936:SF5">
    <property type="entry name" value="PENTACOTRIPEPTIDE-REPEAT REGION OF PRORP DOMAIN-CONTAINING PROTEIN"/>
    <property type="match status" value="1"/>
</dbReference>
<feature type="region of interest" description="Disordered" evidence="5">
    <location>
        <begin position="46"/>
        <end position="82"/>
    </location>
</feature>
<dbReference type="PROSITE" id="PS51375">
    <property type="entry name" value="PPR"/>
    <property type="match status" value="2"/>
</dbReference>
<dbReference type="GO" id="GO:0031930">
    <property type="term" value="P:mitochondria-nucleus signaling pathway"/>
    <property type="evidence" value="ECO:0007669"/>
    <property type="project" value="TreeGrafter"/>
</dbReference>
<evidence type="ECO:0000313" key="7">
    <source>
        <dbReference type="Proteomes" id="UP000604825"/>
    </source>
</evidence>
<dbReference type="GO" id="GO:0009507">
    <property type="term" value="C:chloroplast"/>
    <property type="evidence" value="ECO:0007669"/>
    <property type="project" value="TreeGrafter"/>
</dbReference>
<comment type="caution">
    <text evidence="6">The sequence shown here is derived from an EMBL/GenBank/DDBJ whole genome shotgun (WGS) entry which is preliminary data.</text>
</comment>
<protein>
    <recommendedName>
        <fullName evidence="8">Pentatricopeptide repeat-containing protein</fullName>
    </recommendedName>
</protein>
<keyword evidence="3" id="KW-0809">Transit peptide</keyword>
<evidence type="ECO:0000256" key="2">
    <source>
        <dbReference type="ARBA" id="ARBA00022737"/>
    </source>
</evidence>
<proteinExistence type="inferred from homology"/>
<keyword evidence="2" id="KW-0677">Repeat</keyword>
<dbReference type="InterPro" id="IPR011990">
    <property type="entry name" value="TPR-like_helical_dom_sf"/>
</dbReference>
<sequence length="297" mass="33063">MCNQCETLRLSHHSGQSASRKPHPDVALPPPHCHGLPRRLFSIFSSTKPRTRPPKPAPEPAQVPKAPAGQAGAKPDERRESRNLTKILKAIFRERDPDKLVSRFIVQSTASERFRDEHRVYEAAVDRLASSGRHDAIAAIIDSQKPFIEASNVGFAARLIRLCGRASMPSHAAAIFHDLPPKHKSDMTFKALLAASVYVSDFDALATAFQQIPASHPTIVPTVYSYNILISALRQKPDLSAALDVITLMEKRGITPDIVSFNILLNGFYNNDSFDDAEKVWEMMKERNVEPAERKEL</sequence>
<feature type="compositionally biased region" description="Low complexity" evidence="5">
    <location>
        <begin position="62"/>
        <end position="73"/>
    </location>
</feature>
<dbReference type="PANTHER" id="PTHR47936">
    <property type="entry name" value="PPR_LONG DOMAIN-CONTAINING PROTEIN"/>
    <property type="match status" value="1"/>
</dbReference>
<keyword evidence="7" id="KW-1185">Reference proteome</keyword>
<evidence type="ECO:0000256" key="3">
    <source>
        <dbReference type="ARBA" id="ARBA00022946"/>
    </source>
</evidence>
<dbReference type="Gene3D" id="1.25.40.10">
    <property type="entry name" value="Tetratricopeptide repeat domain"/>
    <property type="match status" value="1"/>
</dbReference>
<dbReference type="GO" id="GO:0010019">
    <property type="term" value="P:chloroplast-nucleus signaling pathway"/>
    <property type="evidence" value="ECO:0007669"/>
    <property type="project" value="TreeGrafter"/>
</dbReference>
<evidence type="ECO:0000256" key="5">
    <source>
        <dbReference type="SAM" id="MobiDB-lite"/>
    </source>
</evidence>
<dbReference type="AlphaFoldDB" id="A0A811PB04"/>
<gene>
    <name evidence="6" type="ORF">NCGR_LOCUS24338</name>
</gene>
<evidence type="ECO:0000313" key="6">
    <source>
        <dbReference type="EMBL" id="CAD6236464.1"/>
    </source>
</evidence>
<comment type="similarity">
    <text evidence="1">Belongs to the PPR family. P subfamily.</text>
</comment>